<dbReference type="AlphaFoldDB" id="A0A2J6S1L1"/>
<gene>
    <name evidence="2" type="ORF">L207DRAFT_285213</name>
</gene>
<protein>
    <submittedName>
        <fullName evidence="2">Uncharacterized protein</fullName>
    </submittedName>
</protein>
<sequence>MPVFNSSLGDTRHFLLNAGNLKCWAFGLKKFFFFFLALLAPIFDALSFFIFTRRSRKCTCFSSHILAKANEGLEQALRLSVLQTTFRTVASLVLAAALPKSSQFSIAT</sequence>
<keyword evidence="1" id="KW-1133">Transmembrane helix</keyword>
<name>A0A2J6S1L1_HYAVF</name>
<organism evidence="2 3">
    <name type="scientific">Hyaloscypha variabilis (strain UAMH 11265 / GT02V1 / F)</name>
    <name type="common">Meliniomyces variabilis</name>
    <dbReference type="NCBI Taxonomy" id="1149755"/>
    <lineage>
        <taxon>Eukaryota</taxon>
        <taxon>Fungi</taxon>
        <taxon>Dikarya</taxon>
        <taxon>Ascomycota</taxon>
        <taxon>Pezizomycotina</taxon>
        <taxon>Leotiomycetes</taxon>
        <taxon>Helotiales</taxon>
        <taxon>Hyaloscyphaceae</taxon>
        <taxon>Hyaloscypha</taxon>
        <taxon>Hyaloscypha variabilis</taxon>
    </lineage>
</organism>
<dbReference type="EMBL" id="KZ613941">
    <property type="protein sequence ID" value="PMD44656.1"/>
    <property type="molecule type" value="Genomic_DNA"/>
</dbReference>
<evidence type="ECO:0000256" key="1">
    <source>
        <dbReference type="SAM" id="Phobius"/>
    </source>
</evidence>
<keyword evidence="1" id="KW-0812">Transmembrane</keyword>
<feature type="transmembrane region" description="Helical" evidence="1">
    <location>
        <begin position="31"/>
        <end position="51"/>
    </location>
</feature>
<keyword evidence="1" id="KW-0472">Membrane</keyword>
<accession>A0A2J6S1L1</accession>
<evidence type="ECO:0000313" key="2">
    <source>
        <dbReference type="EMBL" id="PMD44656.1"/>
    </source>
</evidence>
<evidence type="ECO:0000313" key="3">
    <source>
        <dbReference type="Proteomes" id="UP000235786"/>
    </source>
</evidence>
<proteinExistence type="predicted"/>
<dbReference type="Proteomes" id="UP000235786">
    <property type="component" value="Unassembled WGS sequence"/>
</dbReference>
<reference evidence="2 3" key="1">
    <citation type="submission" date="2016-04" db="EMBL/GenBank/DDBJ databases">
        <title>A degradative enzymes factory behind the ericoid mycorrhizal symbiosis.</title>
        <authorList>
            <consortium name="DOE Joint Genome Institute"/>
            <person name="Martino E."/>
            <person name="Morin E."/>
            <person name="Grelet G."/>
            <person name="Kuo A."/>
            <person name="Kohler A."/>
            <person name="Daghino S."/>
            <person name="Barry K."/>
            <person name="Choi C."/>
            <person name="Cichocki N."/>
            <person name="Clum A."/>
            <person name="Copeland A."/>
            <person name="Hainaut M."/>
            <person name="Haridas S."/>
            <person name="Labutti K."/>
            <person name="Lindquist E."/>
            <person name="Lipzen A."/>
            <person name="Khouja H.-R."/>
            <person name="Murat C."/>
            <person name="Ohm R."/>
            <person name="Olson A."/>
            <person name="Spatafora J."/>
            <person name="Veneault-Fourrey C."/>
            <person name="Henrissat B."/>
            <person name="Grigoriev I."/>
            <person name="Martin F."/>
            <person name="Perotto S."/>
        </authorList>
    </citation>
    <scope>NUCLEOTIDE SEQUENCE [LARGE SCALE GENOMIC DNA]</scope>
    <source>
        <strain evidence="2 3">F</strain>
    </source>
</reference>
<keyword evidence="3" id="KW-1185">Reference proteome</keyword>